<accession>A0A4V6RML2</accession>
<comment type="caution">
    <text evidence="2">The sequence shown here is derived from an EMBL/GenBank/DDBJ whole genome shotgun (WGS) entry which is preliminary data.</text>
</comment>
<feature type="domain" description="Nidogen G2 beta-barrel" evidence="1">
    <location>
        <begin position="809"/>
        <end position="891"/>
    </location>
</feature>
<dbReference type="EMBL" id="SDGV01000001">
    <property type="protein sequence ID" value="THB62329.1"/>
    <property type="molecule type" value="Genomic_DNA"/>
</dbReference>
<evidence type="ECO:0000259" key="1">
    <source>
        <dbReference type="PROSITE" id="PS50993"/>
    </source>
</evidence>
<dbReference type="OrthoDB" id="2193809at2"/>
<organism evidence="2 3">
    <name type="scientific">Vagococcus silagei</name>
    <dbReference type="NCBI Taxonomy" id="2508885"/>
    <lineage>
        <taxon>Bacteria</taxon>
        <taxon>Bacillati</taxon>
        <taxon>Bacillota</taxon>
        <taxon>Bacilli</taxon>
        <taxon>Lactobacillales</taxon>
        <taxon>Enterococcaceae</taxon>
        <taxon>Vagococcus</taxon>
    </lineage>
</organism>
<evidence type="ECO:0000313" key="3">
    <source>
        <dbReference type="Proteomes" id="UP000310506"/>
    </source>
</evidence>
<dbReference type="AlphaFoldDB" id="A0A4V6RML2"/>
<evidence type="ECO:0000313" key="2">
    <source>
        <dbReference type="EMBL" id="THB62329.1"/>
    </source>
</evidence>
<proteinExistence type="predicted"/>
<gene>
    <name evidence="2" type="ORF">ESZ54_00515</name>
</gene>
<dbReference type="RefSeq" id="WP_136135715.1">
    <property type="nucleotide sequence ID" value="NZ_SDGV01000001.1"/>
</dbReference>
<reference evidence="2 3" key="1">
    <citation type="submission" date="2019-01" db="EMBL/GenBank/DDBJ databases">
        <title>Vagococcus silagei sp. nov. isolated from brewer's grain.</title>
        <authorList>
            <person name="Guu J.-R."/>
        </authorList>
    </citation>
    <scope>NUCLEOTIDE SEQUENCE [LARGE SCALE GENOMIC DNA]</scope>
    <source>
        <strain evidence="2 3">2B-2</strain>
    </source>
</reference>
<dbReference type="Proteomes" id="UP000310506">
    <property type="component" value="Unassembled WGS sequence"/>
</dbReference>
<dbReference type="InterPro" id="IPR013783">
    <property type="entry name" value="Ig-like_fold"/>
</dbReference>
<dbReference type="InterPro" id="IPR006605">
    <property type="entry name" value="G2_nidogen/fibulin_G2F"/>
</dbReference>
<dbReference type="PROSITE" id="PS50993">
    <property type="entry name" value="NIDOGEN_G2"/>
    <property type="match status" value="1"/>
</dbReference>
<sequence>MKRINRVLMTGLLVVMSLIVSIVACEEVVHADLYQDRIDYYKGKGYTPKNNNNPVVKQILNAEGKPEKFWYKIGGTDDNSKVNRVRANVAYYKNGTDLIHSLYKDGTGTGGLGLKILEQKNATSMGRGFSETGGVLYESPDKFSLVYLNKDGKYVLETLMEPNETSVGIKTEISIWNDTGSAKTYGVMYGHDSCLGPYTYENDRVPIRSLGANKGMYITNTTDVRLNYTFKRYKDNPTNFMGAVYSDGTFNKYTPKNANGTGVDGWTDDAPQKIILNGEDTGIFVKRSPALIPDKGRTFFEFNTGLGLFTTNPELTPEYDEYETLAGKTVEIKGDWFDTEGKANQDAVITGTWINGDLVPYKYKKSTNNPESGNFKLDVPVGNLSPGKYPMTLQIQDSTGRTGSVKVDIIILPNMEIEQKVKGTTTVINSILTGLAGKKDENYEVNLPTITSDNKFLIDTATPGYNKTTGKLTGQWTEAEVAAGKRVVDYYPVPTVKAEPAEYDMLEGDPSKVITGKWTDATKQGGTVEIKKGNTVIGSQTYNAGADNGTWSITIPKAQLDIGENTLTVTLKHNYSSFVTEPQTIKINRMKRVMINYYLAKGPIDKELLPESALAGLNLPKQLDKKVNESIQFSLPNFLVGQKYKLNLSRTGVDASGQINIPVTPTLNNIDIFYDLNQVTVETQFINVETGKAVFENLDSTDRRAKIEHGMKEVGTSIGSLVTENDKKSDGYDFDRMEVKVGGIVTNDGKVGDKPTVITMYFKPKFTIKPPKLDFGEHSLSIFNETKNVEGNPTVEVINTHENANEKITPWKVSGKFSGFKRNGTALGGVVSYDGNSLQTTNDVEIKRDATPNKGKQTFGVSDKMKLDVQGGGSMLGEFKGTMTWILSDEL</sequence>
<dbReference type="PROSITE" id="PS51257">
    <property type="entry name" value="PROKAR_LIPOPROTEIN"/>
    <property type="match status" value="1"/>
</dbReference>
<name>A0A4V6RML2_9ENTE</name>
<keyword evidence="3" id="KW-1185">Reference proteome</keyword>
<protein>
    <recommendedName>
        <fullName evidence="1">Nidogen G2 beta-barrel domain-containing protein</fullName>
    </recommendedName>
</protein>
<dbReference type="Gene3D" id="2.60.40.10">
    <property type="entry name" value="Immunoglobulins"/>
    <property type="match status" value="1"/>
</dbReference>